<dbReference type="EMBL" id="JBHSDJ010000029">
    <property type="protein sequence ID" value="MFC4247372.1"/>
    <property type="molecule type" value="Genomic_DNA"/>
</dbReference>
<protein>
    <submittedName>
        <fullName evidence="2">RNA-binding protein</fullName>
    </submittedName>
</protein>
<dbReference type="Proteomes" id="UP001595821">
    <property type="component" value="Unassembled WGS sequence"/>
</dbReference>
<name>A0ABD5NZH5_9EURY</name>
<comment type="caution">
    <text evidence="2">The sequence shown here is derived from an EMBL/GenBank/DDBJ whole genome shotgun (WGS) entry which is preliminary data.</text>
</comment>
<dbReference type="GeneID" id="71854015"/>
<accession>A0ABD5NZH5</accession>
<proteinExistence type="predicted"/>
<feature type="region of interest" description="Disordered" evidence="1">
    <location>
        <begin position="28"/>
        <end position="49"/>
    </location>
</feature>
<feature type="compositionally biased region" description="Basic and acidic residues" evidence="1">
    <location>
        <begin position="29"/>
        <end position="49"/>
    </location>
</feature>
<gene>
    <name evidence="2" type="ORF">ACFOZ7_10230</name>
</gene>
<evidence type="ECO:0000313" key="3">
    <source>
        <dbReference type="Proteomes" id="UP001595821"/>
    </source>
</evidence>
<organism evidence="2 3">
    <name type="scientific">Natribaculum luteum</name>
    <dbReference type="NCBI Taxonomy" id="1586232"/>
    <lineage>
        <taxon>Archaea</taxon>
        <taxon>Methanobacteriati</taxon>
        <taxon>Methanobacteriota</taxon>
        <taxon>Stenosarchaea group</taxon>
        <taxon>Halobacteria</taxon>
        <taxon>Halobacteriales</taxon>
        <taxon>Natrialbaceae</taxon>
        <taxon>Natribaculum</taxon>
    </lineage>
</organism>
<dbReference type="AlphaFoldDB" id="A0ABD5NZH5"/>
<dbReference type="RefSeq" id="WP_246966051.1">
    <property type="nucleotide sequence ID" value="NZ_CP095397.1"/>
</dbReference>
<sequence length="120" mass="13246">MIGAASLAFGAVVAVVFGTWLFRRVRGGRPADERESFERHREAQAREPPVELGDVHEAGVVDFSRHHTGERHAVCKVEGFVVFVEDVPADLEVADVVRFKLLSFNRGHTSATATYLEIVS</sequence>
<reference evidence="2 3" key="1">
    <citation type="journal article" date="2014" name="Int. J. Syst. Evol. Microbiol.">
        <title>Complete genome sequence of Corynebacterium casei LMG S-19264T (=DSM 44701T), isolated from a smear-ripened cheese.</title>
        <authorList>
            <consortium name="US DOE Joint Genome Institute (JGI-PGF)"/>
            <person name="Walter F."/>
            <person name="Albersmeier A."/>
            <person name="Kalinowski J."/>
            <person name="Ruckert C."/>
        </authorList>
    </citation>
    <scope>NUCLEOTIDE SEQUENCE [LARGE SCALE GENOMIC DNA]</scope>
    <source>
        <strain evidence="2 3">IBRC-M 10912</strain>
    </source>
</reference>
<evidence type="ECO:0000256" key="1">
    <source>
        <dbReference type="SAM" id="MobiDB-lite"/>
    </source>
</evidence>
<evidence type="ECO:0000313" key="2">
    <source>
        <dbReference type="EMBL" id="MFC4247372.1"/>
    </source>
</evidence>